<dbReference type="Pfam" id="PF01352">
    <property type="entry name" value="KRAB"/>
    <property type="match status" value="1"/>
</dbReference>
<dbReference type="FunCoup" id="G3IK07">
    <property type="interactions" value="5"/>
</dbReference>
<protein>
    <submittedName>
        <fullName evidence="2">Zinc finger protein 120</fullName>
    </submittedName>
</protein>
<dbReference type="InterPro" id="IPR036051">
    <property type="entry name" value="KRAB_dom_sf"/>
</dbReference>
<dbReference type="GO" id="GO:0006355">
    <property type="term" value="P:regulation of DNA-templated transcription"/>
    <property type="evidence" value="ECO:0007669"/>
    <property type="project" value="InterPro"/>
</dbReference>
<name>G3IK07_CRIGR</name>
<dbReference type="EMBL" id="JH003460">
    <property type="protein sequence ID" value="EGW13358.1"/>
    <property type="molecule type" value="Genomic_DNA"/>
</dbReference>
<dbReference type="PaxDb" id="10029-XP_007606432.1"/>
<dbReference type="AlphaFoldDB" id="G3IK07"/>
<dbReference type="Proteomes" id="UP000001075">
    <property type="component" value="Unassembled WGS sequence"/>
</dbReference>
<accession>G3IK07</accession>
<proteinExistence type="predicted"/>
<dbReference type="Gene3D" id="6.10.140.140">
    <property type="match status" value="1"/>
</dbReference>
<gene>
    <name evidence="2" type="ORF">I79_024199</name>
</gene>
<evidence type="ECO:0000259" key="1">
    <source>
        <dbReference type="Pfam" id="PF01352"/>
    </source>
</evidence>
<dbReference type="SUPFAM" id="SSF109640">
    <property type="entry name" value="KRAB domain (Kruppel-associated box)"/>
    <property type="match status" value="1"/>
</dbReference>
<reference evidence="3" key="1">
    <citation type="journal article" date="2011" name="Nat. Biotechnol.">
        <title>The genomic sequence of the Chinese hamster ovary (CHO)-K1 cell line.</title>
        <authorList>
            <person name="Xu X."/>
            <person name="Nagarajan H."/>
            <person name="Lewis N.E."/>
            <person name="Pan S."/>
            <person name="Cai Z."/>
            <person name="Liu X."/>
            <person name="Chen W."/>
            <person name="Xie M."/>
            <person name="Wang W."/>
            <person name="Hammond S."/>
            <person name="Andersen M.R."/>
            <person name="Neff N."/>
            <person name="Passarelli B."/>
            <person name="Koh W."/>
            <person name="Fan H.C."/>
            <person name="Wang J."/>
            <person name="Gui Y."/>
            <person name="Lee K.H."/>
            <person name="Betenbaugh M.J."/>
            <person name="Quake S.R."/>
            <person name="Famili I."/>
            <person name="Palsson B.O."/>
            <person name="Wang J."/>
        </authorList>
    </citation>
    <scope>NUCLEOTIDE SEQUENCE [LARGE SCALE GENOMIC DNA]</scope>
    <source>
        <strain evidence="3">CHO K1 cell line</strain>
    </source>
</reference>
<sequence>MDVVTCDDVVITFTQEEFYKDAMLDTYRNLIDTGYGCWEDHNIEENFQTSRRHRSTSRRCKRYLVISTLSRFAECDTSLQKKTFKLLEDTEVQVEDVKDTW</sequence>
<evidence type="ECO:0000313" key="2">
    <source>
        <dbReference type="EMBL" id="EGW13358.1"/>
    </source>
</evidence>
<evidence type="ECO:0000313" key="3">
    <source>
        <dbReference type="Proteomes" id="UP000001075"/>
    </source>
</evidence>
<feature type="domain" description="KRAB" evidence="1">
    <location>
        <begin position="4"/>
        <end position="31"/>
    </location>
</feature>
<organism evidence="2 3">
    <name type="scientific">Cricetulus griseus</name>
    <name type="common">Chinese hamster</name>
    <name type="synonym">Cricetulus barabensis griseus</name>
    <dbReference type="NCBI Taxonomy" id="10029"/>
    <lineage>
        <taxon>Eukaryota</taxon>
        <taxon>Metazoa</taxon>
        <taxon>Chordata</taxon>
        <taxon>Craniata</taxon>
        <taxon>Vertebrata</taxon>
        <taxon>Euteleostomi</taxon>
        <taxon>Mammalia</taxon>
        <taxon>Eutheria</taxon>
        <taxon>Euarchontoglires</taxon>
        <taxon>Glires</taxon>
        <taxon>Rodentia</taxon>
        <taxon>Myomorpha</taxon>
        <taxon>Muroidea</taxon>
        <taxon>Cricetidae</taxon>
        <taxon>Cricetinae</taxon>
        <taxon>Cricetulus</taxon>
    </lineage>
</organism>
<dbReference type="InterPro" id="IPR001909">
    <property type="entry name" value="KRAB"/>
</dbReference>
<dbReference type="InParanoid" id="G3IK07"/>